<feature type="modified residue" description="N6-carboxylysine" evidence="9">
    <location>
        <position position="99"/>
    </location>
</feature>
<dbReference type="GO" id="GO:0006207">
    <property type="term" value="P:'de novo' pyrimidine nucleobase biosynthetic process"/>
    <property type="evidence" value="ECO:0007669"/>
    <property type="project" value="TreeGrafter"/>
</dbReference>
<comment type="pathway">
    <text evidence="2 9">Pyrimidine metabolism; UMP biosynthesis via de novo pathway; (S)-dihydroorotate from bicarbonate: step 3/3.</text>
</comment>
<dbReference type="STRING" id="1122169.Lsha_0643"/>
<feature type="binding site" evidence="9">
    <location>
        <position position="217"/>
    </location>
    <ligand>
        <name>substrate</name>
    </ligand>
</feature>
<dbReference type="PATRIC" id="fig|1122169.6.peg.736"/>
<accession>A0A0W0Z512</accession>
<dbReference type="SUPFAM" id="SSF51556">
    <property type="entry name" value="Metallo-dependent hydrolases"/>
    <property type="match status" value="1"/>
</dbReference>
<comment type="subunit">
    <text evidence="9">Homodimer.</text>
</comment>
<proteinExistence type="inferred from homology"/>
<evidence type="ECO:0000313" key="12">
    <source>
        <dbReference type="Proteomes" id="UP000054600"/>
    </source>
</evidence>
<dbReference type="InterPro" id="IPR032466">
    <property type="entry name" value="Metal_Hydrolase"/>
</dbReference>
<comment type="catalytic activity">
    <reaction evidence="9">
        <text>(S)-dihydroorotate + H2O = N-carbamoyl-L-aspartate + H(+)</text>
        <dbReference type="Rhea" id="RHEA:24296"/>
        <dbReference type="ChEBI" id="CHEBI:15377"/>
        <dbReference type="ChEBI" id="CHEBI:15378"/>
        <dbReference type="ChEBI" id="CHEBI:30864"/>
        <dbReference type="ChEBI" id="CHEBI:32814"/>
        <dbReference type="EC" id="3.5.2.3"/>
    </reaction>
</comment>
<gene>
    <name evidence="9" type="primary">pyrC</name>
    <name evidence="11" type="ORF">Lsha_0643</name>
</gene>
<evidence type="ECO:0000256" key="6">
    <source>
        <dbReference type="ARBA" id="ARBA00022801"/>
    </source>
</evidence>
<feature type="binding site" evidence="9">
    <location>
        <position position="41"/>
    </location>
    <ligand>
        <name>substrate</name>
    </ligand>
</feature>
<keyword evidence="5 9" id="KW-0479">Metal-binding</keyword>
<feature type="binding site" evidence="9">
    <location>
        <position position="249"/>
    </location>
    <ligand>
        <name>substrate</name>
    </ligand>
</feature>
<evidence type="ECO:0000256" key="3">
    <source>
        <dbReference type="ARBA" id="ARBA00005631"/>
    </source>
</evidence>
<dbReference type="Proteomes" id="UP000054600">
    <property type="component" value="Unassembled WGS sequence"/>
</dbReference>
<evidence type="ECO:0000256" key="7">
    <source>
        <dbReference type="ARBA" id="ARBA00022833"/>
    </source>
</evidence>
<sequence length="344" mass="38416">MQTLIINRPDDWHVHLRDEDLLQHTVPATAQHFARALIMPNLKPALTTLPSIQNYRNRIIARIPEGHSFSPYMTFYLNESVSANELEQAASIPYILGAKLYPAGATTNSEAGAKSLKALYPLYEVMQEHNLVLQIHGEVTHSDIFEREALFLDEYLKGIVANFPRLRIVLEHISTKAAVDFVTQAPETVSATITPHHLLYNRNQLLSGGLRPHYYCLPILKHEQDQLALQVAATSGNPKFFAGTDSAPHAVHTKESACGCAGIYSAPFALAFYTHLFDEQGKLDKLNHFMSRFGAEFYQLPVNQEQIELIKSPQAIPHSMPFGSNQVIPMGAGETLPWSIHDSK</sequence>
<keyword evidence="8 9" id="KW-0665">Pyrimidine biosynthesis</keyword>
<dbReference type="AlphaFoldDB" id="A0A0W0Z512"/>
<dbReference type="UniPathway" id="UPA00070">
    <property type="reaction ID" value="UER00117"/>
</dbReference>
<feature type="binding site" evidence="9">
    <location>
        <position position="172"/>
    </location>
    <ligand>
        <name>Zn(2+)</name>
        <dbReference type="ChEBI" id="CHEBI:29105"/>
        <label>2</label>
    </ligand>
</feature>
<evidence type="ECO:0000256" key="9">
    <source>
        <dbReference type="HAMAP-Rule" id="MF_00219"/>
    </source>
</evidence>
<dbReference type="CDD" id="cd01294">
    <property type="entry name" value="DHOase"/>
    <property type="match status" value="1"/>
</dbReference>
<keyword evidence="6 9" id="KW-0378">Hydrolase</keyword>
<dbReference type="PANTHER" id="PTHR43137">
    <property type="entry name" value="DIHYDROOROTASE"/>
    <property type="match status" value="1"/>
</dbReference>
<evidence type="ECO:0000256" key="4">
    <source>
        <dbReference type="ARBA" id="ARBA00012860"/>
    </source>
</evidence>
<keyword evidence="7 9" id="KW-0862">Zinc</keyword>
<organism evidence="11 12">
    <name type="scientific">Legionella shakespearei DSM 23087</name>
    <dbReference type="NCBI Taxonomy" id="1122169"/>
    <lineage>
        <taxon>Bacteria</taxon>
        <taxon>Pseudomonadati</taxon>
        <taxon>Pseudomonadota</taxon>
        <taxon>Gammaproteobacteria</taxon>
        <taxon>Legionellales</taxon>
        <taxon>Legionellaceae</taxon>
        <taxon>Legionella</taxon>
    </lineage>
</organism>
<dbReference type="PANTHER" id="PTHR43137:SF1">
    <property type="entry name" value="DIHYDROOROTASE"/>
    <property type="match status" value="1"/>
</dbReference>
<dbReference type="GO" id="GO:0005829">
    <property type="term" value="C:cytosol"/>
    <property type="evidence" value="ECO:0007669"/>
    <property type="project" value="TreeGrafter"/>
</dbReference>
<comment type="cofactor">
    <cofactor evidence="9">
        <name>Zn(2+)</name>
        <dbReference type="ChEBI" id="CHEBI:29105"/>
    </cofactor>
    <text evidence="9">Binds 2 Zn(2+) ions per subunit.</text>
</comment>
<evidence type="ECO:0000313" key="11">
    <source>
        <dbReference type="EMBL" id="KTD64212.1"/>
    </source>
</evidence>
<feature type="domain" description="Amidohydrolase-related" evidence="10">
    <location>
        <begin position="84"/>
        <end position="174"/>
    </location>
</feature>
<evidence type="ECO:0000256" key="5">
    <source>
        <dbReference type="ARBA" id="ARBA00022723"/>
    </source>
</evidence>
<dbReference type="InterPro" id="IPR004721">
    <property type="entry name" value="DHOdimr"/>
</dbReference>
<evidence type="ECO:0000256" key="8">
    <source>
        <dbReference type="ARBA" id="ARBA00022975"/>
    </source>
</evidence>
<feature type="binding site" evidence="9">
    <location>
        <begin position="15"/>
        <end position="17"/>
    </location>
    <ligand>
        <name>substrate</name>
    </ligand>
</feature>
<dbReference type="GO" id="GO:0008270">
    <property type="term" value="F:zinc ion binding"/>
    <property type="evidence" value="ECO:0007669"/>
    <property type="project" value="UniProtKB-UniRule"/>
</dbReference>
<keyword evidence="12" id="KW-1185">Reference proteome</keyword>
<dbReference type="EMBL" id="LNYW01000019">
    <property type="protein sequence ID" value="KTD64212.1"/>
    <property type="molecule type" value="Genomic_DNA"/>
</dbReference>
<evidence type="ECO:0000259" key="10">
    <source>
        <dbReference type="Pfam" id="PF04909"/>
    </source>
</evidence>
<feature type="binding site" description="via carbamate group" evidence="9">
    <location>
        <position position="99"/>
    </location>
    <ligand>
        <name>Zn(2+)</name>
        <dbReference type="ChEBI" id="CHEBI:29105"/>
        <label>1</label>
    </ligand>
</feature>
<dbReference type="EC" id="3.5.2.3" evidence="4 9"/>
<feature type="binding site" evidence="9">
    <location>
        <position position="136"/>
    </location>
    <ligand>
        <name>Zn(2+)</name>
        <dbReference type="ChEBI" id="CHEBI:29105"/>
        <label>2</label>
    </ligand>
</feature>
<evidence type="ECO:0000256" key="2">
    <source>
        <dbReference type="ARBA" id="ARBA00004880"/>
    </source>
</evidence>
<dbReference type="GO" id="GO:0044205">
    <property type="term" value="P:'de novo' UMP biosynthetic process"/>
    <property type="evidence" value="ECO:0007669"/>
    <property type="project" value="UniProtKB-UniRule"/>
</dbReference>
<comment type="similarity">
    <text evidence="3 9">Belongs to the metallo-dependent hydrolases superfamily. DHOase family. Class II DHOase subfamily.</text>
</comment>
<name>A0A0W0Z512_9GAMM</name>
<dbReference type="PROSITE" id="PS00483">
    <property type="entry name" value="DIHYDROOROTASE_2"/>
    <property type="match status" value="1"/>
</dbReference>
<feature type="binding site" evidence="9">
    <location>
        <position position="261"/>
    </location>
    <ligand>
        <name>substrate</name>
    </ligand>
</feature>
<dbReference type="NCBIfam" id="TIGR00856">
    <property type="entry name" value="pyrC_dimer"/>
    <property type="match status" value="1"/>
</dbReference>
<dbReference type="Gene3D" id="3.20.20.140">
    <property type="entry name" value="Metal-dependent hydrolases"/>
    <property type="match status" value="1"/>
</dbReference>
<feature type="binding site" evidence="9">
    <location>
        <position position="136"/>
    </location>
    <ligand>
        <name>substrate</name>
    </ligand>
</feature>
<dbReference type="eggNOG" id="COG0418">
    <property type="taxonomic scope" value="Bacteria"/>
</dbReference>
<feature type="binding site" evidence="9">
    <location>
        <position position="13"/>
    </location>
    <ligand>
        <name>Zn(2+)</name>
        <dbReference type="ChEBI" id="CHEBI:29105"/>
        <label>1</label>
    </ligand>
</feature>
<evidence type="ECO:0000256" key="1">
    <source>
        <dbReference type="ARBA" id="ARBA00002368"/>
    </source>
</evidence>
<comment type="caution">
    <text evidence="11">The sequence shown here is derived from an EMBL/GenBank/DDBJ whole genome shotgun (WGS) entry which is preliminary data.</text>
</comment>
<dbReference type="InterPro" id="IPR006680">
    <property type="entry name" value="Amidohydro-rel"/>
</dbReference>
<dbReference type="GO" id="GO:0004151">
    <property type="term" value="F:dihydroorotase activity"/>
    <property type="evidence" value="ECO:0007669"/>
    <property type="project" value="UniProtKB-UniRule"/>
</dbReference>
<reference evidence="11 12" key="1">
    <citation type="submission" date="2015-11" db="EMBL/GenBank/DDBJ databases">
        <title>Genomic analysis of 38 Legionella species identifies large and diverse effector repertoires.</title>
        <authorList>
            <person name="Burstein D."/>
            <person name="Amaro F."/>
            <person name="Zusman T."/>
            <person name="Lifshitz Z."/>
            <person name="Cohen O."/>
            <person name="Gilbert J.A."/>
            <person name="Pupko T."/>
            <person name="Shuman H.A."/>
            <person name="Segal G."/>
        </authorList>
    </citation>
    <scope>NUCLEOTIDE SEQUENCE [LARGE SCALE GENOMIC DNA]</scope>
    <source>
        <strain evidence="11 12">ATCC 49655</strain>
    </source>
</reference>
<protein>
    <recommendedName>
        <fullName evidence="4 9">Dihydroorotase</fullName>
        <shortName evidence="9">DHOase</shortName>
        <ecNumber evidence="4 9">3.5.2.3</ecNumber>
    </recommendedName>
</protein>
<dbReference type="RefSeq" id="WP_018576675.1">
    <property type="nucleotide sequence ID" value="NZ_KB892390.1"/>
</dbReference>
<feature type="binding site" evidence="9">
    <location>
        <position position="15"/>
    </location>
    <ligand>
        <name>Zn(2+)</name>
        <dbReference type="ChEBI" id="CHEBI:29105"/>
        <label>1</label>
    </ligand>
</feature>
<feature type="binding site" description="via carbamate group" evidence="9">
    <location>
        <position position="99"/>
    </location>
    <ligand>
        <name>Zn(2+)</name>
        <dbReference type="ChEBI" id="CHEBI:29105"/>
        <label>2</label>
    </ligand>
</feature>
<feature type="active site" evidence="9">
    <location>
        <position position="245"/>
    </location>
</feature>
<feature type="binding site" evidence="9">
    <location>
        <position position="245"/>
    </location>
    <ligand>
        <name>Zn(2+)</name>
        <dbReference type="ChEBI" id="CHEBI:29105"/>
        <label>1</label>
    </ligand>
</feature>
<dbReference type="Pfam" id="PF04909">
    <property type="entry name" value="Amidohydro_2"/>
    <property type="match status" value="1"/>
</dbReference>
<dbReference type="PIRSF" id="PIRSF001237">
    <property type="entry name" value="DHOdimr"/>
    <property type="match status" value="1"/>
</dbReference>
<dbReference type="HAMAP" id="MF_00219">
    <property type="entry name" value="PyrC_classII"/>
    <property type="match status" value="1"/>
</dbReference>
<comment type="function">
    <text evidence="1 9">Catalyzes the reversible cyclization of carbamoyl aspartate to dihydroorotate.</text>
</comment>
<dbReference type="InterPro" id="IPR002195">
    <property type="entry name" value="Dihydroorotase_CS"/>
</dbReference>